<keyword evidence="1" id="KW-0732">Signal</keyword>
<organism evidence="2 3">
    <name type="scientific">Seminavis robusta</name>
    <dbReference type="NCBI Taxonomy" id="568900"/>
    <lineage>
        <taxon>Eukaryota</taxon>
        <taxon>Sar</taxon>
        <taxon>Stramenopiles</taxon>
        <taxon>Ochrophyta</taxon>
        <taxon>Bacillariophyta</taxon>
        <taxon>Bacillariophyceae</taxon>
        <taxon>Bacillariophycidae</taxon>
        <taxon>Naviculales</taxon>
        <taxon>Naviculaceae</taxon>
        <taxon>Seminavis</taxon>
    </lineage>
</organism>
<gene>
    <name evidence="2" type="ORF">SEMRO_605_G174200.1</name>
</gene>
<feature type="chain" id="PRO_5040266633" evidence="1">
    <location>
        <begin position="23"/>
        <end position="172"/>
    </location>
</feature>
<name>A0A9N8HKB4_9STRA</name>
<evidence type="ECO:0000256" key="1">
    <source>
        <dbReference type="SAM" id="SignalP"/>
    </source>
</evidence>
<reference evidence="2" key="1">
    <citation type="submission" date="2020-06" db="EMBL/GenBank/DDBJ databases">
        <authorList>
            <consortium name="Plant Systems Biology data submission"/>
        </authorList>
    </citation>
    <scope>NUCLEOTIDE SEQUENCE</scope>
    <source>
        <strain evidence="2">D6</strain>
    </source>
</reference>
<comment type="caution">
    <text evidence="2">The sequence shown here is derived from an EMBL/GenBank/DDBJ whole genome shotgun (WGS) entry which is preliminary data.</text>
</comment>
<dbReference type="AlphaFoldDB" id="A0A9N8HKB4"/>
<accession>A0A9N8HKB4</accession>
<feature type="non-terminal residue" evidence="2">
    <location>
        <position position="172"/>
    </location>
</feature>
<evidence type="ECO:0000313" key="3">
    <source>
        <dbReference type="Proteomes" id="UP001153069"/>
    </source>
</evidence>
<sequence>MNWNVPLLTFCIVVSLVQTVFARIACISKKQCEDALLPRSDCGSDGYCTNPFTVGGCLENLLPEDHPSACKKVRVCNSEDDEMTVRSGHCRQPNPEFEHMEIRILAQNWESSYIMTWLLQILLSEMLDVPTTVETGTPNAKLNFYDASSPLDYGISNDWNAFTTANRVVDCR</sequence>
<keyword evidence="3" id="KW-1185">Reference proteome</keyword>
<feature type="signal peptide" evidence="1">
    <location>
        <begin position="1"/>
        <end position="22"/>
    </location>
</feature>
<proteinExistence type="predicted"/>
<evidence type="ECO:0000313" key="2">
    <source>
        <dbReference type="EMBL" id="CAB9513658.1"/>
    </source>
</evidence>
<dbReference type="Proteomes" id="UP001153069">
    <property type="component" value="Unassembled WGS sequence"/>
</dbReference>
<dbReference type="OrthoDB" id="52747at2759"/>
<protein>
    <submittedName>
        <fullName evidence="2">Uncharacterized protein</fullName>
    </submittedName>
</protein>
<dbReference type="EMBL" id="CAICTM010000604">
    <property type="protein sequence ID" value="CAB9513658.1"/>
    <property type="molecule type" value="Genomic_DNA"/>
</dbReference>